<keyword evidence="1" id="KW-0732">Signal</keyword>
<evidence type="ECO:0000313" key="2">
    <source>
        <dbReference type="EMBL" id="PBK75201.1"/>
    </source>
</evidence>
<keyword evidence="3" id="KW-1185">Reference proteome</keyword>
<feature type="non-terminal residue" evidence="2">
    <location>
        <position position="294"/>
    </location>
</feature>
<gene>
    <name evidence="2" type="ORF">ARMSODRAFT_1000849</name>
</gene>
<name>A0A2H3BWE9_9AGAR</name>
<sequence length="294" mass="33160">MYSLEPSLLYLSCLLLALCLNVGDIFVDDLTLHVLLDCGRALLSQWRWKEGNDGEASACVGDRSENTKPILHRYHHHAAKATATDTSIAVPKTLPYTQKGVHRRVEDGRKGGIRKGQSVNAVILFLYTHPTSEPLLVNWNRHLQGLLVVATVLPGQNSDSCFHGILVVREPSKSVWSAPPLPVSKNYTVATVCEDWDAVVNLAARFNQQPHSITWAQRHVGLRIHPVFWDKISRCLVYHRRSFSLVVVMAVGFVLGRLGCQLYRRCPDLSPLSYFVRLERQRQRIPILGRLLKC</sequence>
<accession>A0A2H3BWE9</accession>
<organism evidence="2 3">
    <name type="scientific">Armillaria solidipes</name>
    <dbReference type="NCBI Taxonomy" id="1076256"/>
    <lineage>
        <taxon>Eukaryota</taxon>
        <taxon>Fungi</taxon>
        <taxon>Dikarya</taxon>
        <taxon>Basidiomycota</taxon>
        <taxon>Agaricomycotina</taxon>
        <taxon>Agaricomycetes</taxon>
        <taxon>Agaricomycetidae</taxon>
        <taxon>Agaricales</taxon>
        <taxon>Marasmiineae</taxon>
        <taxon>Physalacriaceae</taxon>
        <taxon>Armillaria</taxon>
    </lineage>
</organism>
<dbReference type="EMBL" id="KZ293418">
    <property type="protein sequence ID" value="PBK75201.1"/>
    <property type="molecule type" value="Genomic_DNA"/>
</dbReference>
<feature type="chain" id="PRO_5013783036" evidence="1">
    <location>
        <begin position="20"/>
        <end position="294"/>
    </location>
</feature>
<evidence type="ECO:0000256" key="1">
    <source>
        <dbReference type="SAM" id="SignalP"/>
    </source>
</evidence>
<reference evidence="3" key="1">
    <citation type="journal article" date="2017" name="Nat. Ecol. Evol.">
        <title>Genome expansion and lineage-specific genetic innovations in the forest pathogenic fungi Armillaria.</title>
        <authorList>
            <person name="Sipos G."/>
            <person name="Prasanna A.N."/>
            <person name="Walter M.C."/>
            <person name="O'Connor E."/>
            <person name="Balint B."/>
            <person name="Krizsan K."/>
            <person name="Kiss B."/>
            <person name="Hess J."/>
            <person name="Varga T."/>
            <person name="Slot J."/>
            <person name="Riley R."/>
            <person name="Boka B."/>
            <person name="Rigling D."/>
            <person name="Barry K."/>
            <person name="Lee J."/>
            <person name="Mihaltcheva S."/>
            <person name="LaButti K."/>
            <person name="Lipzen A."/>
            <person name="Waldron R."/>
            <person name="Moloney N.M."/>
            <person name="Sperisen C."/>
            <person name="Kredics L."/>
            <person name="Vagvoelgyi C."/>
            <person name="Patrignani A."/>
            <person name="Fitzpatrick D."/>
            <person name="Nagy I."/>
            <person name="Doyle S."/>
            <person name="Anderson J.B."/>
            <person name="Grigoriev I.V."/>
            <person name="Gueldener U."/>
            <person name="Muensterkoetter M."/>
            <person name="Nagy L.G."/>
        </authorList>
    </citation>
    <scope>NUCLEOTIDE SEQUENCE [LARGE SCALE GENOMIC DNA]</scope>
    <source>
        <strain evidence="3">28-4</strain>
    </source>
</reference>
<dbReference type="AlphaFoldDB" id="A0A2H3BWE9"/>
<protein>
    <submittedName>
        <fullName evidence="2">Uncharacterized protein</fullName>
    </submittedName>
</protein>
<proteinExistence type="predicted"/>
<evidence type="ECO:0000313" key="3">
    <source>
        <dbReference type="Proteomes" id="UP000218334"/>
    </source>
</evidence>
<feature type="signal peptide" evidence="1">
    <location>
        <begin position="1"/>
        <end position="19"/>
    </location>
</feature>
<dbReference type="Proteomes" id="UP000218334">
    <property type="component" value="Unassembled WGS sequence"/>
</dbReference>